<dbReference type="RefSeq" id="WP_277857148.1">
    <property type="nucleotide sequence ID" value="NZ_CP120943.1"/>
</dbReference>
<name>A0AAJ5ZCZ0_AERCA</name>
<evidence type="ECO:0000256" key="2">
    <source>
        <dbReference type="SAM" id="Phobius"/>
    </source>
</evidence>
<feature type="transmembrane region" description="Helical" evidence="2">
    <location>
        <begin position="28"/>
        <end position="47"/>
    </location>
</feature>
<protein>
    <submittedName>
        <fullName evidence="5">TerB N-terminal domain-containing protein</fullName>
    </submittedName>
</protein>
<dbReference type="Pfam" id="PF15615">
    <property type="entry name" value="TerB_C"/>
    <property type="match status" value="1"/>
</dbReference>
<sequence length="789" mass="85406">MIISLMAIGVVLSLISNAIEFLMAIGWQLWIAAACLVLAIVFLVDRFRPNERRTSKQNPSNLPGDPEAPSATVRSSHNQPPSPAKQPVTEAAIATVVKPAAAPAGNRMPGRWLGPGETVELAGVRIEGGMIYVGNVALSAGLANEPSRINPALDVSTEAVALHSDISGFGADYGAMSPTERKAYLLWLAGGRSDPNAPAELVLLYFMGLERRLLVDCRHDDDAKLDAIFIMAELQRLTAVYGHHHMISNAVGNLRDYLNCVSFIQGGAPLTLPTHQVSRGQLPLSLGVTLRELLKHPRPLPAEWACFWGVAIAQPRAAARSPALFKSAFTKRYSQMCGQGIAVTAPSAFVDFRYQPTSFALGLEYCEPVKLTVPQPKACEQMQVQLKAVVDAAMQDIDRYSRYVAKNACSEAALEAQLLLPQWLQDPALQSSLRQLQQVVAQGQLMITWEDLLSRLHASGNLVKGERGLLADLLAAYQIATEPHLGLCSKALVSPDLLVLYPRQADDQPEAVQEVELSLVEIGLDLACIVLHSDIQHQDSRKAYLLSYVDKLISVTPAQRHRLIARLTLSFTRPPALAPLRKLVAPLSANSKQATAKLLTDMASAGDGISAATVRMLEKLYPMLDQDLQQLYSGLHSPSRASYQPPMPGEASPVPAAGFSLDTERIAALQRESQSVAALLATVFVDESPLPADSGAGVDQSTSDATQEKSEHTGMCGLDPEHSHLLRQLITKPEWTRAEGLVLAAQIGLMLDGALEMINDSMLDLFDELLIDGDDPIQINQDLLEQLPS</sequence>
<evidence type="ECO:0000259" key="3">
    <source>
        <dbReference type="Pfam" id="PF13208"/>
    </source>
</evidence>
<dbReference type="EMBL" id="CP120943">
    <property type="protein sequence ID" value="WFG00137.1"/>
    <property type="molecule type" value="Genomic_DNA"/>
</dbReference>
<proteinExistence type="predicted"/>
<reference evidence="5" key="1">
    <citation type="submission" date="2023-03" db="EMBL/GenBank/DDBJ databases">
        <title>Aeromonas caviae strain AC1520.</title>
        <authorList>
            <person name="Xie T."/>
            <person name="Zhang Q."/>
            <person name="Deng J."/>
            <person name="Li X."/>
        </authorList>
    </citation>
    <scope>NUCLEOTIDE SEQUENCE</scope>
    <source>
        <strain evidence="5">AC1520</strain>
        <plasmid evidence="5">pAC1520</plasmid>
    </source>
</reference>
<gene>
    <name evidence="5" type="ORF">P5S46_21825</name>
</gene>
<feature type="domain" description="TerB N-terminal" evidence="3">
    <location>
        <begin position="115"/>
        <end position="308"/>
    </location>
</feature>
<feature type="region of interest" description="Disordered" evidence="1">
    <location>
        <begin position="52"/>
        <end position="89"/>
    </location>
</feature>
<keyword evidence="5" id="KW-0614">Plasmid</keyword>
<dbReference type="InterPro" id="IPR028932">
    <property type="entry name" value="TerB-C"/>
</dbReference>
<dbReference type="Proteomes" id="UP001218423">
    <property type="component" value="Plasmid pAC1520"/>
</dbReference>
<evidence type="ECO:0000259" key="4">
    <source>
        <dbReference type="Pfam" id="PF15615"/>
    </source>
</evidence>
<feature type="domain" description="TerB-C" evidence="4">
    <location>
        <begin position="651"/>
        <end position="787"/>
    </location>
</feature>
<keyword evidence="2" id="KW-1133">Transmembrane helix</keyword>
<feature type="region of interest" description="Disordered" evidence="1">
    <location>
        <begin position="691"/>
        <end position="717"/>
    </location>
</feature>
<geneLocation type="plasmid" evidence="5 6">
    <name>pAC1520</name>
</geneLocation>
<keyword evidence="2" id="KW-0472">Membrane</keyword>
<accession>A0AAJ5ZCZ0</accession>
<keyword evidence="2" id="KW-0812">Transmembrane</keyword>
<dbReference type="Pfam" id="PF13208">
    <property type="entry name" value="TerB_N"/>
    <property type="match status" value="1"/>
</dbReference>
<dbReference type="InterPro" id="IPR025266">
    <property type="entry name" value="TerB_N"/>
</dbReference>
<organism evidence="5 6">
    <name type="scientific">Aeromonas caviae</name>
    <name type="common">Aeromonas punctata</name>
    <dbReference type="NCBI Taxonomy" id="648"/>
    <lineage>
        <taxon>Bacteria</taxon>
        <taxon>Pseudomonadati</taxon>
        <taxon>Pseudomonadota</taxon>
        <taxon>Gammaproteobacteria</taxon>
        <taxon>Aeromonadales</taxon>
        <taxon>Aeromonadaceae</taxon>
        <taxon>Aeromonas</taxon>
    </lineage>
</organism>
<evidence type="ECO:0000313" key="5">
    <source>
        <dbReference type="EMBL" id="WFG00137.1"/>
    </source>
</evidence>
<dbReference type="AlphaFoldDB" id="A0AAJ5ZCZ0"/>
<evidence type="ECO:0000256" key="1">
    <source>
        <dbReference type="SAM" id="MobiDB-lite"/>
    </source>
</evidence>
<evidence type="ECO:0000313" key="6">
    <source>
        <dbReference type="Proteomes" id="UP001218423"/>
    </source>
</evidence>